<sequence length="233" mass="26454">MGLHDELSSVFGVSFAEPCYCLDRVAVARFRRVRLFSNRSTRSASVGHGTRLEQRCEATDSLASVGSVHSAKKFVSFTNDSESFSCLLLNALTKSGFTASESSQPMRAGLDEDVHYLYLTNTRLINNSVVLEQMASNKSNVHALELVALEEQYVQVEKETHKLEEEIENSRKKRLRLDAEVRFLRRKLRSFKRNPDQDGRIGIAANADSDDVSDDSEEEQDTRMVRNSRTRWK</sequence>
<evidence type="ECO:0000313" key="4">
    <source>
        <dbReference type="Proteomes" id="UP000077202"/>
    </source>
</evidence>
<evidence type="ECO:0000256" key="2">
    <source>
        <dbReference type="SAM" id="MobiDB-lite"/>
    </source>
</evidence>
<keyword evidence="1" id="KW-0175">Coiled coil</keyword>
<dbReference type="Proteomes" id="UP000077202">
    <property type="component" value="Unassembled WGS sequence"/>
</dbReference>
<feature type="region of interest" description="Disordered" evidence="2">
    <location>
        <begin position="194"/>
        <end position="233"/>
    </location>
</feature>
<evidence type="ECO:0000256" key="1">
    <source>
        <dbReference type="SAM" id="Coils"/>
    </source>
</evidence>
<comment type="caution">
    <text evidence="3">The sequence shown here is derived from an EMBL/GenBank/DDBJ whole genome shotgun (WGS) entry which is preliminary data.</text>
</comment>
<accession>A0A176WIZ9</accession>
<feature type="coiled-coil region" evidence="1">
    <location>
        <begin position="146"/>
        <end position="194"/>
    </location>
</feature>
<dbReference type="EMBL" id="LVLJ01000695">
    <property type="protein sequence ID" value="OAE33087.1"/>
    <property type="molecule type" value="Genomic_DNA"/>
</dbReference>
<reference evidence="3" key="1">
    <citation type="submission" date="2016-03" db="EMBL/GenBank/DDBJ databases">
        <title>Mechanisms controlling the formation of the plant cell surface in tip-growing cells are functionally conserved among land plants.</title>
        <authorList>
            <person name="Honkanen S."/>
            <person name="Jones V.A."/>
            <person name="Morieri G."/>
            <person name="Champion C."/>
            <person name="Hetherington A.J."/>
            <person name="Kelly S."/>
            <person name="Saint-Marcoux D."/>
            <person name="Proust H."/>
            <person name="Prescott H."/>
            <person name="Dolan L."/>
        </authorList>
    </citation>
    <scope>NUCLEOTIDE SEQUENCE [LARGE SCALE GENOMIC DNA]</scope>
    <source>
        <tissue evidence="3">Whole gametophyte</tissue>
    </source>
</reference>
<protein>
    <submittedName>
        <fullName evidence="3">Uncharacterized protein</fullName>
    </submittedName>
</protein>
<name>A0A176WIZ9_MARPO</name>
<proteinExistence type="predicted"/>
<organism evidence="3 4">
    <name type="scientific">Marchantia polymorpha subsp. ruderalis</name>
    <dbReference type="NCBI Taxonomy" id="1480154"/>
    <lineage>
        <taxon>Eukaryota</taxon>
        <taxon>Viridiplantae</taxon>
        <taxon>Streptophyta</taxon>
        <taxon>Embryophyta</taxon>
        <taxon>Marchantiophyta</taxon>
        <taxon>Marchantiopsida</taxon>
        <taxon>Marchantiidae</taxon>
        <taxon>Marchantiales</taxon>
        <taxon>Marchantiaceae</taxon>
        <taxon>Marchantia</taxon>
    </lineage>
</organism>
<dbReference type="AlphaFoldDB" id="A0A176WIZ9"/>
<keyword evidence="4" id="KW-1185">Reference proteome</keyword>
<evidence type="ECO:0000313" key="3">
    <source>
        <dbReference type="EMBL" id="OAE33087.1"/>
    </source>
</evidence>
<feature type="compositionally biased region" description="Acidic residues" evidence="2">
    <location>
        <begin position="208"/>
        <end position="220"/>
    </location>
</feature>
<gene>
    <name evidence="3" type="ORF">AXG93_1913s1890</name>
</gene>